<proteinExistence type="predicted"/>
<gene>
    <name evidence="2" type="ORF">Fcan01_16869</name>
</gene>
<reference evidence="2 3" key="1">
    <citation type="submission" date="2015-12" db="EMBL/GenBank/DDBJ databases">
        <title>The genome of Folsomia candida.</title>
        <authorList>
            <person name="Faddeeva A."/>
            <person name="Derks M.F."/>
            <person name="Anvar Y."/>
            <person name="Smit S."/>
            <person name="Van Straalen N."/>
            <person name="Roelofs D."/>
        </authorList>
    </citation>
    <scope>NUCLEOTIDE SEQUENCE [LARGE SCALE GENOMIC DNA]</scope>
    <source>
        <strain evidence="2 3">VU population</strain>
        <tissue evidence="2">Whole body</tissue>
    </source>
</reference>
<feature type="transmembrane region" description="Helical" evidence="1">
    <location>
        <begin position="207"/>
        <end position="230"/>
    </location>
</feature>
<keyword evidence="3" id="KW-1185">Reference proteome</keyword>
<keyword evidence="1" id="KW-0812">Transmembrane</keyword>
<dbReference type="Proteomes" id="UP000198287">
    <property type="component" value="Unassembled WGS sequence"/>
</dbReference>
<name>A0A226DUP0_FOLCA</name>
<comment type="caution">
    <text evidence="2">The sequence shown here is derived from an EMBL/GenBank/DDBJ whole genome shotgun (WGS) entry which is preliminary data.</text>
</comment>
<dbReference type="EMBL" id="LNIX01000012">
    <property type="protein sequence ID" value="OXA47936.1"/>
    <property type="molecule type" value="Genomic_DNA"/>
</dbReference>
<organism evidence="2 3">
    <name type="scientific">Folsomia candida</name>
    <name type="common">Springtail</name>
    <dbReference type="NCBI Taxonomy" id="158441"/>
    <lineage>
        <taxon>Eukaryota</taxon>
        <taxon>Metazoa</taxon>
        <taxon>Ecdysozoa</taxon>
        <taxon>Arthropoda</taxon>
        <taxon>Hexapoda</taxon>
        <taxon>Collembola</taxon>
        <taxon>Entomobryomorpha</taxon>
        <taxon>Isotomoidea</taxon>
        <taxon>Isotomidae</taxon>
        <taxon>Proisotominae</taxon>
        <taxon>Folsomia</taxon>
    </lineage>
</organism>
<accession>A0A226DUP0</accession>
<dbReference type="AlphaFoldDB" id="A0A226DUP0"/>
<feature type="transmembrane region" description="Helical" evidence="1">
    <location>
        <begin position="173"/>
        <end position="195"/>
    </location>
</feature>
<keyword evidence="1" id="KW-1133">Transmembrane helix</keyword>
<sequence>MPDFSFDELTSMLKQVSGTLETLKFEDLVKIRDRLQVYDGNAEGNDFSYRIFQNIAKIGKLTYFRNDLINIFSCGDGLEDIEKMPFLKILRIAKSFQPPHFGNIDDLIGQIGKRVFGTVTDLILRELHEPELVARFYSKNDMYTLEDNIRSAFRSYKQLQILVCQINLCFQPVVLPAMLCCIVAINVFGASLTFSRMDRLLDHVTNLFFPFIAIESMIAIVGLGTIAGFVNKRSIQYVNRVKKMISMDDQRTILHRKMAKSSSSMKIRFASNFVAISTPLVYSRDVLMMIA</sequence>
<protein>
    <submittedName>
        <fullName evidence="2">Uncharacterized protein</fullName>
    </submittedName>
</protein>
<keyword evidence="1" id="KW-0472">Membrane</keyword>
<evidence type="ECO:0000256" key="1">
    <source>
        <dbReference type="SAM" id="Phobius"/>
    </source>
</evidence>
<evidence type="ECO:0000313" key="2">
    <source>
        <dbReference type="EMBL" id="OXA47936.1"/>
    </source>
</evidence>
<evidence type="ECO:0000313" key="3">
    <source>
        <dbReference type="Proteomes" id="UP000198287"/>
    </source>
</evidence>